<feature type="region of interest" description="Disordered" evidence="1">
    <location>
        <begin position="67"/>
        <end position="117"/>
    </location>
</feature>
<evidence type="ECO:0000313" key="3">
    <source>
        <dbReference type="Proteomes" id="UP000030634"/>
    </source>
</evidence>
<dbReference type="Proteomes" id="UP000030634">
    <property type="component" value="Chromosome"/>
</dbReference>
<name>A0A0A7KF70_9DEIO</name>
<evidence type="ECO:0000256" key="1">
    <source>
        <dbReference type="SAM" id="MobiDB-lite"/>
    </source>
</evidence>
<organism evidence="2 3">
    <name type="scientific">Deinococcus radiopugnans</name>
    <dbReference type="NCBI Taxonomy" id="57497"/>
    <lineage>
        <taxon>Bacteria</taxon>
        <taxon>Thermotogati</taxon>
        <taxon>Deinococcota</taxon>
        <taxon>Deinococci</taxon>
        <taxon>Deinococcales</taxon>
        <taxon>Deinococcaceae</taxon>
        <taxon>Deinococcus</taxon>
    </lineage>
</organism>
<dbReference type="AlphaFoldDB" id="A0A0A7KF70"/>
<sequence length="193" mass="21156">MAPGLERPVLAHVGGANQSQKAIAKALSLLLAQALDEGGPFVVHRYGSWFDQRDRGGVFVVRFDGHPAARQGGQTGRPNRRPLFSPDKPVHPTPLSSPPRRAILYPIAPPKRGHPERPRVFSARRRRGNRPPIAVTVPFRKASCWGAPTMARAGRDGRKWAPHGTGRKDVFRPHLRSGFQEVDNGQGHSRCGA</sequence>
<dbReference type="KEGG" id="dsw:QR90_06325"/>
<dbReference type="EMBL" id="CP010028">
    <property type="protein sequence ID" value="AIZ44791.1"/>
    <property type="molecule type" value="Genomic_DNA"/>
</dbReference>
<dbReference type="STRING" id="1182571.QR90_06325"/>
<accession>A0A0A7KF70</accession>
<reference evidence="3" key="1">
    <citation type="submission" date="2014-11" db="EMBL/GenBank/DDBJ databases">
        <title>Hymenobacter sp. DG25B genome submission.</title>
        <authorList>
            <person name="Jung H.-Y."/>
            <person name="Kim M.K."/>
            <person name="Srinivasan S."/>
            <person name="Lim S."/>
        </authorList>
    </citation>
    <scope>NUCLEOTIDE SEQUENCE [LARGE SCALE GENOMIC DNA]</scope>
    <source>
        <strain evidence="3">DY59</strain>
    </source>
</reference>
<dbReference type="HOGENOM" id="CLU_1406725_0_0_0"/>
<evidence type="ECO:0000313" key="2">
    <source>
        <dbReference type="EMBL" id="AIZ44791.1"/>
    </source>
</evidence>
<proteinExistence type="predicted"/>
<gene>
    <name evidence="2" type="ORF">QR90_06325</name>
</gene>
<protein>
    <submittedName>
        <fullName evidence="2">Uncharacterized protein</fullName>
    </submittedName>
</protein>